<reference evidence="2 3" key="1">
    <citation type="submission" date="2018-06" db="EMBL/GenBank/DDBJ databases">
        <authorList>
            <consortium name="Pathogen Informatics"/>
            <person name="Doyle S."/>
        </authorList>
    </citation>
    <scope>NUCLEOTIDE SEQUENCE [LARGE SCALE GENOMIC DNA]</scope>
    <source>
        <strain evidence="2 3">NCTC12714</strain>
    </source>
</reference>
<organism evidence="2 3">
    <name type="scientific">Helicobacter muridarum</name>
    <dbReference type="NCBI Taxonomy" id="216"/>
    <lineage>
        <taxon>Bacteria</taxon>
        <taxon>Pseudomonadati</taxon>
        <taxon>Campylobacterota</taxon>
        <taxon>Epsilonproteobacteria</taxon>
        <taxon>Campylobacterales</taxon>
        <taxon>Helicobacteraceae</taxon>
        <taxon>Helicobacter</taxon>
    </lineage>
</organism>
<dbReference type="EMBL" id="UGJE01000002">
    <property type="protein sequence ID" value="STQ86742.1"/>
    <property type="molecule type" value="Genomic_DNA"/>
</dbReference>
<feature type="region of interest" description="Disordered" evidence="1">
    <location>
        <begin position="1"/>
        <end position="38"/>
    </location>
</feature>
<accession>A0A377PWF4</accession>
<name>A0A377PWF4_9HELI</name>
<sequence>MQDKKTKATRLDSKMFRSAQHDKESAEHDLVDKAQDKTDKKSDNLIKKTCKELGLTYRELGEKIGYSESAINNASRQENISEPLTRAIELYLENTRLKEQLQDFYTLKAILAKQHF</sequence>
<keyword evidence="3" id="KW-1185">Reference proteome</keyword>
<evidence type="ECO:0000313" key="3">
    <source>
        <dbReference type="Proteomes" id="UP000255139"/>
    </source>
</evidence>
<dbReference type="CDD" id="cd00093">
    <property type="entry name" value="HTH_XRE"/>
    <property type="match status" value="1"/>
</dbReference>
<proteinExistence type="predicted"/>
<dbReference type="InterPro" id="IPR010982">
    <property type="entry name" value="Lambda_DNA-bd_dom_sf"/>
</dbReference>
<evidence type="ECO:0000256" key="1">
    <source>
        <dbReference type="SAM" id="MobiDB-lite"/>
    </source>
</evidence>
<dbReference type="GO" id="GO:0003677">
    <property type="term" value="F:DNA binding"/>
    <property type="evidence" value="ECO:0007669"/>
    <property type="project" value="InterPro"/>
</dbReference>
<gene>
    <name evidence="2" type="ORF">NCTC12714_01553</name>
</gene>
<dbReference type="SUPFAM" id="SSF47413">
    <property type="entry name" value="lambda repressor-like DNA-binding domains"/>
    <property type="match status" value="1"/>
</dbReference>
<dbReference type="RefSeq" id="WP_324736860.1">
    <property type="nucleotide sequence ID" value="NZ_FZML01000019.1"/>
</dbReference>
<dbReference type="Proteomes" id="UP000255139">
    <property type="component" value="Unassembled WGS sequence"/>
</dbReference>
<dbReference type="InterPro" id="IPR001387">
    <property type="entry name" value="Cro/C1-type_HTH"/>
</dbReference>
<dbReference type="AlphaFoldDB" id="A0A377PWF4"/>
<evidence type="ECO:0000313" key="2">
    <source>
        <dbReference type="EMBL" id="STQ86742.1"/>
    </source>
</evidence>
<protein>
    <submittedName>
        <fullName evidence="2">Uncharacterized protein</fullName>
    </submittedName>
</protein>